<protein>
    <submittedName>
        <fullName evidence="1">Uncharacterized protein</fullName>
    </submittedName>
</protein>
<organism evidence="1 2">
    <name type="scientific">Marinomonas phaeophyticola</name>
    <dbReference type="NCBI Taxonomy" id="3004091"/>
    <lineage>
        <taxon>Bacteria</taxon>
        <taxon>Pseudomonadati</taxon>
        <taxon>Pseudomonadota</taxon>
        <taxon>Gammaproteobacteria</taxon>
        <taxon>Oceanospirillales</taxon>
        <taxon>Oceanospirillaceae</taxon>
        <taxon>Marinomonas</taxon>
    </lineage>
</organism>
<dbReference type="Proteomes" id="UP001149719">
    <property type="component" value="Unassembled WGS sequence"/>
</dbReference>
<keyword evidence="2" id="KW-1185">Reference proteome</keyword>
<dbReference type="RefSeq" id="WP_269124786.1">
    <property type="nucleotide sequence ID" value="NZ_JAPUBN010000013.1"/>
</dbReference>
<dbReference type="EMBL" id="JAPUBN010000013">
    <property type="protein sequence ID" value="MCZ2721757.1"/>
    <property type="molecule type" value="Genomic_DNA"/>
</dbReference>
<evidence type="ECO:0000313" key="1">
    <source>
        <dbReference type="EMBL" id="MCZ2721757.1"/>
    </source>
</evidence>
<gene>
    <name evidence="1" type="ORF">O1D97_08850</name>
</gene>
<proteinExistence type="predicted"/>
<name>A0ABT4JUP3_9GAMM</name>
<evidence type="ECO:0000313" key="2">
    <source>
        <dbReference type="Proteomes" id="UP001149719"/>
    </source>
</evidence>
<sequence>MISDPKELLKKNEKLIHSDSLKVISHVQRPKDEWVLHTLMLEGCDVPFRFKRQTKYMSLKGSRVNLTYYADTELVAGMPIEVMKVVRIKRS</sequence>
<reference evidence="1" key="1">
    <citation type="submission" date="2022-12" db="EMBL/GenBank/DDBJ databases">
        <title>Marinomonas 15G1-11 sp. nov, isolated from marine algae.</title>
        <authorList>
            <person name="Butt M."/>
            <person name="Choi D.G."/>
            <person name="Kim J.M."/>
            <person name="Lee J.K."/>
            <person name="Baek J.H."/>
            <person name="Jeon C.O."/>
        </authorList>
    </citation>
    <scope>NUCLEOTIDE SEQUENCE</scope>
    <source>
        <strain evidence="1">15G1-11</strain>
    </source>
</reference>
<comment type="caution">
    <text evidence="1">The sequence shown here is derived from an EMBL/GenBank/DDBJ whole genome shotgun (WGS) entry which is preliminary data.</text>
</comment>
<accession>A0ABT4JUP3</accession>